<dbReference type="EMBL" id="KB297448">
    <property type="protein sequence ID" value="ELU10499.1"/>
    <property type="molecule type" value="Genomic_DNA"/>
</dbReference>
<evidence type="ECO:0000313" key="3">
    <source>
        <dbReference type="EnsemblMetazoa" id="CapteP175051"/>
    </source>
</evidence>
<proteinExistence type="predicted"/>
<accession>R7UVZ4</accession>
<evidence type="ECO:0000256" key="1">
    <source>
        <dbReference type="SAM" id="MobiDB-lite"/>
    </source>
</evidence>
<sequence length="68" mass="7695">VEHGQHDLYADPGSPRGQRRLLGRIKGPPLLRRSRQYRQGLAVRESFLARQLINLKHDILLHSTSAGS</sequence>
<reference evidence="4" key="1">
    <citation type="submission" date="2012-12" db="EMBL/GenBank/DDBJ databases">
        <authorList>
            <person name="Hellsten U."/>
            <person name="Grimwood J."/>
            <person name="Chapman J.A."/>
            <person name="Shapiro H."/>
            <person name="Aerts A."/>
            <person name="Otillar R.P."/>
            <person name="Terry A.Y."/>
            <person name="Boore J.L."/>
            <person name="Simakov O."/>
            <person name="Marletaz F."/>
            <person name="Cho S.-J."/>
            <person name="Edsinger-Gonzales E."/>
            <person name="Havlak P."/>
            <person name="Kuo D.-H."/>
            <person name="Larsson T."/>
            <person name="Lv J."/>
            <person name="Arendt D."/>
            <person name="Savage R."/>
            <person name="Osoegawa K."/>
            <person name="de Jong P."/>
            <person name="Lindberg D.R."/>
            <person name="Seaver E.C."/>
            <person name="Weisblat D.A."/>
            <person name="Putnam N.H."/>
            <person name="Grigoriev I.V."/>
            <person name="Rokhsar D.S."/>
        </authorList>
    </citation>
    <scope>NUCLEOTIDE SEQUENCE</scope>
    <source>
        <strain evidence="4">I ESC-2004</strain>
    </source>
</reference>
<evidence type="ECO:0000313" key="4">
    <source>
        <dbReference type="Proteomes" id="UP000014760"/>
    </source>
</evidence>
<protein>
    <submittedName>
        <fullName evidence="2 3">Uncharacterized protein</fullName>
    </submittedName>
</protein>
<dbReference type="HOGENOM" id="CLU_2801278_0_0_1"/>
<feature type="non-terminal residue" evidence="2">
    <location>
        <position position="1"/>
    </location>
</feature>
<organism evidence="2">
    <name type="scientific">Capitella teleta</name>
    <name type="common">Polychaete worm</name>
    <dbReference type="NCBI Taxonomy" id="283909"/>
    <lineage>
        <taxon>Eukaryota</taxon>
        <taxon>Metazoa</taxon>
        <taxon>Spiralia</taxon>
        <taxon>Lophotrochozoa</taxon>
        <taxon>Annelida</taxon>
        <taxon>Polychaeta</taxon>
        <taxon>Sedentaria</taxon>
        <taxon>Scolecida</taxon>
        <taxon>Capitellidae</taxon>
        <taxon>Capitella</taxon>
    </lineage>
</organism>
<evidence type="ECO:0000313" key="2">
    <source>
        <dbReference type="EMBL" id="ELU10499.1"/>
    </source>
</evidence>
<dbReference type="EMBL" id="AMQN01006037">
    <property type="status" value="NOT_ANNOTATED_CDS"/>
    <property type="molecule type" value="Genomic_DNA"/>
</dbReference>
<feature type="region of interest" description="Disordered" evidence="1">
    <location>
        <begin position="1"/>
        <end position="25"/>
    </location>
</feature>
<reference evidence="3" key="3">
    <citation type="submission" date="2015-06" db="UniProtKB">
        <authorList>
            <consortium name="EnsemblMetazoa"/>
        </authorList>
    </citation>
    <scope>IDENTIFICATION</scope>
</reference>
<keyword evidence="4" id="KW-1185">Reference proteome</keyword>
<gene>
    <name evidence="2" type="ORF">CAPTEDRAFT_175051</name>
</gene>
<dbReference type="EnsemblMetazoa" id="CapteT175051">
    <property type="protein sequence ID" value="CapteP175051"/>
    <property type="gene ID" value="CapteG175051"/>
</dbReference>
<dbReference type="Proteomes" id="UP000014760">
    <property type="component" value="Unassembled WGS sequence"/>
</dbReference>
<name>R7UVZ4_CAPTE</name>
<dbReference type="AlphaFoldDB" id="R7UVZ4"/>
<reference evidence="2 4" key="2">
    <citation type="journal article" date="2013" name="Nature">
        <title>Insights into bilaterian evolution from three spiralian genomes.</title>
        <authorList>
            <person name="Simakov O."/>
            <person name="Marletaz F."/>
            <person name="Cho S.J."/>
            <person name="Edsinger-Gonzales E."/>
            <person name="Havlak P."/>
            <person name="Hellsten U."/>
            <person name="Kuo D.H."/>
            <person name="Larsson T."/>
            <person name="Lv J."/>
            <person name="Arendt D."/>
            <person name="Savage R."/>
            <person name="Osoegawa K."/>
            <person name="de Jong P."/>
            <person name="Grimwood J."/>
            <person name="Chapman J.A."/>
            <person name="Shapiro H."/>
            <person name="Aerts A."/>
            <person name="Otillar R.P."/>
            <person name="Terry A.Y."/>
            <person name="Boore J.L."/>
            <person name="Grigoriev I.V."/>
            <person name="Lindberg D.R."/>
            <person name="Seaver E.C."/>
            <person name="Weisblat D.A."/>
            <person name="Putnam N.H."/>
            <person name="Rokhsar D.S."/>
        </authorList>
    </citation>
    <scope>NUCLEOTIDE SEQUENCE</scope>
    <source>
        <strain evidence="2 4">I ESC-2004</strain>
    </source>
</reference>